<dbReference type="InterPro" id="IPR001841">
    <property type="entry name" value="Znf_RING"/>
</dbReference>
<dbReference type="EMBL" id="JAKJXO020000001">
    <property type="protein sequence ID" value="KAL1612810.1"/>
    <property type="molecule type" value="Genomic_DNA"/>
</dbReference>
<comment type="caution">
    <text evidence="7">The sequence shown here is derived from an EMBL/GenBank/DDBJ whole genome shotgun (WGS) entry which is preliminary data.</text>
</comment>
<feature type="region of interest" description="Disordered" evidence="5">
    <location>
        <begin position="42"/>
        <end position="74"/>
    </location>
</feature>
<evidence type="ECO:0000313" key="8">
    <source>
        <dbReference type="Proteomes" id="UP001521785"/>
    </source>
</evidence>
<evidence type="ECO:0000256" key="3">
    <source>
        <dbReference type="ARBA" id="ARBA00022833"/>
    </source>
</evidence>
<organism evidence="7 8">
    <name type="scientific">Paraconiothyrium brasiliense</name>
    <dbReference type="NCBI Taxonomy" id="300254"/>
    <lineage>
        <taxon>Eukaryota</taxon>
        <taxon>Fungi</taxon>
        <taxon>Dikarya</taxon>
        <taxon>Ascomycota</taxon>
        <taxon>Pezizomycotina</taxon>
        <taxon>Dothideomycetes</taxon>
        <taxon>Pleosporomycetidae</taxon>
        <taxon>Pleosporales</taxon>
        <taxon>Massarineae</taxon>
        <taxon>Didymosphaeriaceae</taxon>
        <taxon>Paraconiothyrium</taxon>
    </lineage>
</organism>
<proteinExistence type="predicted"/>
<evidence type="ECO:0000256" key="4">
    <source>
        <dbReference type="PROSITE-ProRule" id="PRU00175"/>
    </source>
</evidence>
<feature type="region of interest" description="Disordered" evidence="5">
    <location>
        <begin position="1"/>
        <end position="21"/>
    </location>
</feature>
<dbReference type="SMART" id="SM00184">
    <property type="entry name" value="RING"/>
    <property type="match status" value="1"/>
</dbReference>
<dbReference type="PROSITE" id="PS50089">
    <property type="entry name" value="ZF_RING_2"/>
    <property type="match status" value="1"/>
</dbReference>
<feature type="compositionally biased region" description="Basic residues" evidence="5">
    <location>
        <begin position="54"/>
        <end position="66"/>
    </location>
</feature>
<feature type="compositionally biased region" description="Basic and acidic residues" evidence="5">
    <location>
        <begin position="1"/>
        <end position="13"/>
    </location>
</feature>
<dbReference type="SUPFAM" id="SSF57850">
    <property type="entry name" value="RING/U-box"/>
    <property type="match status" value="1"/>
</dbReference>
<evidence type="ECO:0000256" key="5">
    <source>
        <dbReference type="SAM" id="MobiDB-lite"/>
    </source>
</evidence>
<dbReference type="InterPro" id="IPR013083">
    <property type="entry name" value="Znf_RING/FYVE/PHD"/>
</dbReference>
<gene>
    <name evidence="7" type="primary">LNP1</name>
    <name evidence="7" type="ORF">SLS60_001039</name>
</gene>
<feature type="domain" description="RING-type" evidence="6">
    <location>
        <begin position="112"/>
        <end position="167"/>
    </location>
</feature>
<evidence type="ECO:0000256" key="1">
    <source>
        <dbReference type="ARBA" id="ARBA00022723"/>
    </source>
</evidence>
<feature type="region of interest" description="Disordered" evidence="5">
    <location>
        <begin position="251"/>
        <end position="272"/>
    </location>
</feature>
<evidence type="ECO:0000256" key="2">
    <source>
        <dbReference type="ARBA" id="ARBA00022771"/>
    </source>
</evidence>
<evidence type="ECO:0000313" key="7">
    <source>
        <dbReference type="EMBL" id="KAL1612810.1"/>
    </source>
</evidence>
<protein>
    <submittedName>
        <fullName evidence="7">ER network formation protein</fullName>
    </submittedName>
</protein>
<dbReference type="Proteomes" id="UP001521785">
    <property type="component" value="Unassembled WGS sequence"/>
</dbReference>
<name>A0ABR3S835_9PLEO</name>
<evidence type="ECO:0000259" key="6">
    <source>
        <dbReference type="PROSITE" id="PS50089"/>
    </source>
</evidence>
<dbReference type="CDD" id="cd16448">
    <property type="entry name" value="RING-H2"/>
    <property type="match status" value="1"/>
</dbReference>
<keyword evidence="2 4" id="KW-0863">Zinc-finger</keyword>
<keyword evidence="3" id="KW-0862">Zinc</keyword>
<dbReference type="Gene3D" id="3.30.40.10">
    <property type="entry name" value="Zinc/RING finger domain, C3HC4 (zinc finger)"/>
    <property type="match status" value="1"/>
</dbReference>
<sequence length="308" mass="34450">MERREEQYMDHRGHSLGPGSERYLTPEAVFHYTQYLQQRGQPYVPGTENATASLHRHSDHAQRRQPRLSSPIPPALLSHEELSQRLQAISTRLQTIPDPATSASTDEADNQCGICHDELVGLGADAPVAIKFHHCKHALHEKCIAEWLDWWQRNRGPLHQATCPNCRRFIFARSAASQTGRFVNAGHPAGRTQYHRHPASYIRETSAQAEPVSRELCPTERAADTGHTTLRGHLASAARYASPPAVRVEQTGPSLRVQHPEPNIRETPSPTSRPVRLMQASEAQPHELLATSVFGGIDMDDDNDEIYD</sequence>
<dbReference type="PANTHER" id="PTHR45969">
    <property type="entry name" value="RING ZINC FINGER PROTEIN-RELATED"/>
    <property type="match status" value="1"/>
</dbReference>
<keyword evidence="8" id="KW-1185">Reference proteome</keyword>
<keyword evidence="1" id="KW-0479">Metal-binding</keyword>
<dbReference type="PANTHER" id="PTHR45969:SF69">
    <property type="entry name" value="FINGER DOMAIN PROTEIN, PUTATIVE (AFU_ORTHOLOGUE AFUA_3G12190)-RELATED"/>
    <property type="match status" value="1"/>
</dbReference>
<accession>A0ABR3S835</accession>
<reference evidence="7 8" key="1">
    <citation type="submission" date="2024-02" db="EMBL/GenBank/DDBJ databases">
        <title>De novo assembly and annotation of 12 fungi associated with fruit tree decline syndrome in Ontario, Canada.</title>
        <authorList>
            <person name="Sulman M."/>
            <person name="Ellouze W."/>
            <person name="Ilyukhin E."/>
        </authorList>
    </citation>
    <scope>NUCLEOTIDE SEQUENCE [LARGE SCALE GENOMIC DNA]</scope>
    <source>
        <strain evidence="7 8">M42-189</strain>
    </source>
</reference>